<dbReference type="Proteomes" id="UP001396334">
    <property type="component" value="Unassembled WGS sequence"/>
</dbReference>
<proteinExistence type="predicted"/>
<organism evidence="1 2">
    <name type="scientific">Hibiscus sabdariffa</name>
    <name type="common">roselle</name>
    <dbReference type="NCBI Taxonomy" id="183260"/>
    <lineage>
        <taxon>Eukaryota</taxon>
        <taxon>Viridiplantae</taxon>
        <taxon>Streptophyta</taxon>
        <taxon>Embryophyta</taxon>
        <taxon>Tracheophyta</taxon>
        <taxon>Spermatophyta</taxon>
        <taxon>Magnoliopsida</taxon>
        <taxon>eudicotyledons</taxon>
        <taxon>Gunneridae</taxon>
        <taxon>Pentapetalae</taxon>
        <taxon>rosids</taxon>
        <taxon>malvids</taxon>
        <taxon>Malvales</taxon>
        <taxon>Malvaceae</taxon>
        <taxon>Malvoideae</taxon>
        <taxon>Hibiscus</taxon>
    </lineage>
</organism>
<accession>A0ABR2A5V7</accession>
<dbReference type="EMBL" id="JBBPBN010000352">
    <property type="protein sequence ID" value="KAK8488378.1"/>
    <property type="molecule type" value="Genomic_DNA"/>
</dbReference>
<sequence length="182" mass="20345">MNNGQEQGQGLGQWEVLPFPQANAAINDATDWSSDSIVTNLQKLRSDHKPLLVSFKGLAWSREVELETISPAPVHRSCKASRSLWEKLISPAKLTDFHAAPLQDWFQINLLKPKVFLHNAEGWEMSVLCTRLEKELAWIINDGLKISNAEGSRQSVSMAGTAISKYLITDNVDVVMHIVIVR</sequence>
<protein>
    <submittedName>
        <fullName evidence="1">Uncharacterized protein</fullName>
    </submittedName>
</protein>
<keyword evidence="2" id="KW-1185">Reference proteome</keyword>
<evidence type="ECO:0000313" key="1">
    <source>
        <dbReference type="EMBL" id="KAK8488378.1"/>
    </source>
</evidence>
<reference evidence="1 2" key="1">
    <citation type="journal article" date="2024" name="G3 (Bethesda)">
        <title>Genome assembly of Hibiscus sabdariffa L. provides insights into metabolisms of medicinal natural products.</title>
        <authorList>
            <person name="Kim T."/>
        </authorList>
    </citation>
    <scope>NUCLEOTIDE SEQUENCE [LARGE SCALE GENOMIC DNA]</scope>
    <source>
        <strain evidence="1">TK-2024</strain>
        <tissue evidence="1">Old leaves</tissue>
    </source>
</reference>
<comment type="caution">
    <text evidence="1">The sequence shown here is derived from an EMBL/GenBank/DDBJ whole genome shotgun (WGS) entry which is preliminary data.</text>
</comment>
<gene>
    <name evidence="1" type="ORF">V6N11_072811</name>
</gene>
<name>A0ABR2A5V7_9ROSI</name>
<evidence type="ECO:0000313" key="2">
    <source>
        <dbReference type="Proteomes" id="UP001396334"/>
    </source>
</evidence>